<keyword evidence="1" id="KW-0150">Chloroplast</keyword>
<geneLocation type="chloroplast" evidence="1"/>
<dbReference type="RefSeq" id="YP_010215648.1">
    <property type="nucleotide sequence ID" value="NC_058878.1"/>
</dbReference>
<sequence length="285" mass="32440">MVEDEDVAIIKKLLVEFNIFVNRRYGRISKLVFSILLLRFLLKSSAKIILRYLDEIDLDEIDLDEKKKLSLNKTGGNSNNSKVKNLKIKVKKILSFRGGGYISKIKLLKILEAIRQGVTFVELNVTILSIFPFLTKLIRKSDLAISVYDLYMCTATLKGTPVDVCSDGNLGFSYLLLIFDDPTDSISFKQKKEEIYRVIFEKGTLASSNKNGEFFMRVFITCAIIFLLKFRDIGGHGPTIYAFFEALIKALKNKKISKSLVRSLVRRLRKNAIPIPPELEDLLAN</sequence>
<dbReference type="EMBL" id="MW592699">
    <property type="protein sequence ID" value="UBQ35129.1"/>
    <property type="molecule type" value="Genomic_DNA"/>
</dbReference>
<dbReference type="GeneID" id="68660566"/>
<dbReference type="RefSeq" id="YP_010215718.1">
    <property type="nucleotide sequence ID" value="NC_058878.1"/>
</dbReference>
<protein>
    <submittedName>
        <fullName evidence="1">Uncharacterized protein</fullName>
    </submittedName>
</protein>
<accession>A0A8K1YGY2</accession>
<dbReference type="GeneID" id="68660654"/>
<proteinExistence type="predicted"/>
<dbReference type="AlphaFoldDB" id="A0A8K1YGY2"/>
<reference evidence="1" key="1">
    <citation type="submission" date="2021-02" db="EMBL/GenBank/DDBJ databases">
        <authorList>
            <person name="Liu K."/>
            <person name="Chen N."/>
        </authorList>
    </citation>
    <scope>NUCLEOTIDE SEQUENCE</scope>
    <source>
        <strain evidence="1">CNS00472</strain>
    </source>
</reference>
<organism evidence="1">
    <name type="scientific">Thalassiosira tenera</name>
    <dbReference type="NCBI Taxonomy" id="291031"/>
    <lineage>
        <taxon>Eukaryota</taxon>
        <taxon>Sar</taxon>
        <taxon>Stramenopiles</taxon>
        <taxon>Ochrophyta</taxon>
        <taxon>Bacillariophyta</taxon>
        <taxon>Coscinodiscophyceae</taxon>
        <taxon>Thalassiosirophycidae</taxon>
        <taxon>Thalassiosirales</taxon>
        <taxon>Thalassiosiraceae</taxon>
        <taxon>Thalassiosira</taxon>
    </lineage>
</organism>
<evidence type="ECO:0000313" key="1">
    <source>
        <dbReference type="EMBL" id="UBQ35199.1"/>
    </source>
</evidence>
<keyword evidence="1" id="KW-0934">Plastid</keyword>
<name>A0A8K1YGY2_9STRA</name>
<dbReference type="EMBL" id="MW592699">
    <property type="protein sequence ID" value="UBQ35199.1"/>
    <property type="molecule type" value="Genomic_DNA"/>
</dbReference>
<gene>
    <name evidence="1" type="primary">orf285</name>
</gene>